<sequence>MEIIAELKIKGIDPVIMTYEDLQYTVTYGEQSETYDYYDEAEQAFKAFAELALDEYR</sequence>
<evidence type="ECO:0008006" key="2">
    <source>
        <dbReference type="Google" id="ProtNLM"/>
    </source>
</evidence>
<protein>
    <recommendedName>
        <fullName evidence="2">Phage protein</fullName>
    </recommendedName>
</protein>
<organism evidence="1">
    <name type="scientific">Klebsiella phage FKP3</name>
    <dbReference type="NCBI Taxonomy" id="3231233"/>
    <lineage>
        <taxon>Viruses</taxon>
        <taxon>Duplodnaviria</taxon>
        <taxon>Heunggongvirae</taxon>
        <taxon>Uroviricota</taxon>
        <taxon>Caudoviricetes</taxon>
        <taxon>Stephanstirmvirinae</taxon>
        <taxon>Justusliebigvirus</taxon>
    </lineage>
</organism>
<evidence type="ECO:0000313" key="1">
    <source>
        <dbReference type="EMBL" id="XCI77946.1"/>
    </source>
</evidence>
<name>A0AAU8HYY1_9CAUD</name>
<dbReference type="EMBL" id="PP895363">
    <property type="protein sequence ID" value="XCI77946.1"/>
    <property type="molecule type" value="Genomic_DNA"/>
</dbReference>
<proteinExistence type="predicted"/>
<accession>A0AAU8HYY1</accession>
<reference evidence="1" key="1">
    <citation type="submission" date="2024-06" db="EMBL/GenBank/DDBJ databases">
        <title>High activity and specificity of bacteriophage cocktails against carbapenem-resistant Klebsiella pneumoniae belonging to high-risk clones CG258 and ST307.</title>
        <authorList>
            <person name="Jimenez Quiceno J."/>
            <person name="Salazar Ospina L."/>
            <person name="Tellez Carrasquilla S."/>
        </authorList>
    </citation>
    <scope>NUCLEOTIDE SEQUENCE</scope>
</reference>